<feature type="transmembrane region" description="Helical" evidence="6">
    <location>
        <begin position="69"/>
        <end position="88"/>
    </location>
</feature>
<name>A0ABV7BHT5_9GAMM</name>
<accession>A0ABV7BHT5</accession>
<proteinExistence type="inferred from homology"/>
<gene>
    <name evidence="8" type="ORF">ACFODO_18010</name>
</gene>
<dbReference type="Pfam" id="PF00892">
    <property type="entry name" value="EamA"/>
    <property type="match status" value="2"/>
</dbReference>
<dbReference type="InterPro" id="IPR037185">
    <property type="entry name" value="EmrE-like"/>
</dbReference>
<feature type="transmembrane region" description="Helical" evidence="6">
    <location>
        <begin position="215"/>
        <end position="242"/>
    </location>
</feature>
<evidence type="ECO:0000259" key="7">
    <source>
        <dbReference type="Pfam" id="PF00892"/>
    </source>
</evidence>
<organism evidence="8 9">
    <name type="scientific">Acinetobacter sichuanensis</name>
    <dbReference type="NCBI Taxonomy" id="2136183"/>
    <lineage>
        <taxon>Bacteria</taxon>
        <taxon>Pseudomonadati</taxon>
        <taxon>Pseudomonadota</taxon>
        <taxon>Gammaproteobacteria</taxon>
        <taxon>Moraxellales</taxon>
        <taxon>Moraxellaceae</taxon>
        <taxon>Acinetobacter</taxon>
    </lineage>
</organism>
<feature type="transmembrane region" description="Helical" evidence="6">
    <location>
        <begin position="190"/>
        <end position="209"/>
    </location>
</feature>
<dbReference type="RefSeq" id="WP_171405090.1">
    <property type="nucleotide sequence ID" value="NZ_JBHRSF010000102.1"/>
</dbReference>
<dbReference type="PANTHER" id="PTHR32322">
    <property type="entry name" value="INNER MEMBRANE TRANSPORTER"/>
    <property type="match status" value="1"/>
</dbReference>
<dbReference type="InterPro" id="IPR000620">
    <property type="entry name" value="EamA_dom"/>
</dbReference>
<feature type="transmembrane region" description="Helical" evidence="6">
    <location>
        <begin position="275"/>
        <end position="293"/>
    </location>
</feature>
<keyword evidence="9" id="KW-1185">Reference proteome</keyword>
<dbReference type="PANTHER" id="PTHR32322:SF2">
    <property type="entry name" value="EAMA DOMAIN-CONTAINING PROTEIN"/>
    <property type="match status" value="1"/>
</dbReference>
<comment type="caution">
    <text evidence="8">The sequence shown here is derived from an EMBL/GenBank/DDBJ whole genome shotgun (WGS) entry which is preliminary data.</text>
</comment>
<comment type="similarity">
    <text evidence="2">Belongs to the EamA transporter family.</text>
</comment>
<evidence type="ECO:0000256" key="5">
    <source>
        <dbReference type="ARBA" id="ARBA00023136"/>
    </source>
</evidence>
<keyword evidence="4 6" id="KW-1133">Transmembrane helix</keyword>
<feature type="transmembrane region" description="Helical" evidence="6">
    <location>
        <begin position="94"/>
        <end position="115"/>
    </location>
</feature>
<evidence type="ECO:0000256" key="6">
    <source>
        <dbReference type="SAM" id="Phobius"/>
    </source>
</evidence>
<keyword evidence="3 6" id="KW-0812">Transmembrane</keyword>
<comment type="subcellular location">
    <subcellularLocation>
        <location evidence="1">Membrane</location>
        <topology evidence="1">Multi-pass membrane protein</topology>
    </subcellularLocation>
</comment>
<feature type="transmembrane region" description="Helical" evidence="6">
    <location>
        <begin position="151"/>
        <end position="178"/>
    </location>
</feature>
<evidence type="ECO:0000256" key="2">
    <source>
        <dbReference type="ARBA" id="ARBA00007362"/>
    </source>
</evidence>
<dbReference type="InterPro" id="IPR050638">
    <property type="entry name" value="AA-Vitamin_Transporters"/>
</dbReference>
<feature type="domain" description="EamA" evidence="7">
    <location>
        <begin position="158"/>
        <end position="292"/>
    </location>
</feature>
<feature type="transmembrane region" description="Helical" evidence="6">
    <location>
        <begin position="249"/>
        <end position="269"/>
    </location>
</feature>
<protein>
    <submittedName>
        <fullName evidence="8">DMT family transporter</fullName>
    </submittedName>
</protein>
<evidence type="ECO:0000256" key="4">
    <source>
        <dbReference type="ARBA" id="ARBA00022989"/>
    </source>
</evidence>
<evidence type="ECO:0000256" key="3">
    <source>
        <dbReference type="ARBA" id="ARBA00022692"/>
    </source>
</evidence>
<dbReference type="Proteomes" id="UP001595455">
    <property type="component" value="Unassembled WGS sequence"/>
</dbReference>
<feature type="domain" description="EamA" evidence="7">
    <location>
        <begin position="14"/>
        <end position="143"/>
    </location>
</feature>
<keyword evidence="5 6" id="KW-0472">Membrane</keyword>
<dbReference type="SUPFAM" id="SSF103481">
    <property type="entry name" value="Multidrug resistance efflux transporter EmrE"/>
    <property type="match status" value="2"/>
</dbReference>
<sequence>MTQRKALDAKASGLMVLLCMIWGIQQVVLKMAATDIAPMMQIAIRSGLSALLVYPLIQLPKGQHLFSKAYALPGLWIAFLFSAEFFLVAEALRYTTASHTVVLLYTAPIFVALGLHWKLPAERLSKIQWSGIVLAFLGIAFSFLGREQNQFEIHTIFCDFLALLAGVMWALTTISLRLTRLSDAHPTQTLFYQLVGGCLFLLPLAFILGQTEIHWTAIAIGSLVFHTLIMSFLSLMLWFWLLRHYLANSLGVFSFFTPIFGMVFAVIFLNEWIELNFMIGTILVILGVVVVSLHTQIEHYIRYNPRA</sequence>
<evidence type="ECO:0000256" key="1">
    <source>
        <dbReference type="ARBA" id="ARBA00004141"/>
    </source>
</evidence>
<feature type="transmembrane region" description="Helical" evidence="6">
    <location>
        <begin position="12"/>
        <end position="33"/>
    </location>
</feature>
<dbReference type="EMBL" id="JBHRSF010000102">
    <property type="protein sequence ID" value="MFC2997110.1"/>
    <property type="molecule type" value="Genomic_DNA"/>
</dbReference>
<evidence type="ECO:0000313" key="8">
    <source>
        <dbReference type="EMBL" id="MFC2997110.1"/>
    </source>
</evidence>
<evidence type="ECO:0000313" key="9">
    <source>
        <dbReference type="Proteomes" id="UP001595455"/>
    </source>
</evidence>
<feature type="transmembrane region" description="Helical" evidence="6">
    <location>
        <begin position="127"/>
        <end position="145"/>
    </location>
</feature>
<reference evidence="9" key="1">
    <citation type="journal article" date="2019" name="Int. J. Syst. Evol. Microbiol.">
        <title>The Global Catalogue of Microorganisms (GCM) 10K type strain sequencing project: providing services to taxonomists for standard genome sequencing and annotation.</title>
        <authorList>
            <consortium name="The Broad Institute Genomics Platform"/>
            <consortium name="The Broad Institute Genome Sequencing Center for Infectious Disease"/>
            <person name="Wu L."/>
            <person name="Ma J."/>
        </authorList>
    </citation>
    <scope>NUCLEOTIDE SEQUENCE [LARGE SCALE GENOMIC DNA]</scope>
    <source>
        <strain evidence="9">KCTC 62575</strain>
    </source>
</reference>